<dbReference type="EMBL" id="JAVRHU010000003">
    <property type="protein sequence ID" value="MDT0622491.1"/>
    <property type="molecule type" value="Genomic_DNA"/>
</dbReference>
<evidence type="ECO:0000256" key="1">
    <source>
        <dbReference type="SAM" id="SignalP"/>
    </source>
</evidence>
<accession>A0ABU3BJZ0</accession>
<sequence length="232" mass="25933">MKLKKFIILIALISFTVIKAQDNCSSFYPMVEGATFTYKLYDKKDKVNGTSNYKVQEVTTNGSETKASLNINYQGSKKSETFEMDYNFTCTGEGIRIDFNSLMPNQMVEQYKDMDVEMDITGTDIELPNNLSVGQELKDADINIAMSISGMKMKVEAKTTNRKVVAQESVTTPAGTFDCMVITADILSKAMMAKVTISDKLWLAQGIGIVKQETYNKKGKLESRMELTSFSK</sequence>
<dbReference type="Proteomes" id="UP001250662">
    <property type="component" value="Unassembled WGS sequence"/>
</dbReference>
<feature type="chain" id="PRO_5045685724" description="DUF3108 domain-containing protein" evidence="1">
    <location>
        <begin position="21"/>
        <end position="232"/>
    </location>
</feature>
<feature type="signal peptide" evidence="1">
    <location>
        <begin position="1"/>
        <end position="20"/>
    </location>
</feature>
<keyword evidence="4" id="KW-1185">Reference proteome</keyword>
<dbReference type="Gene3D" id="2.40.360.20">
    <property type="match status" value="1"/>
</dbReference>
<keyword evidence="1" id="KW-0732">Signal</keyword>
<reference evidence="3 4" key="1">
    <citation type="submission" date="2023-09" db="EMBL/GenBank/DDBJ databases">
        <authorList>
            <person name="Rey-Velasco X."/>
        </authorList>
    </citation>
    <scope>NUCLEOTIDE SEQUENCE [LARGE SCALE GENOMIC DNA]</scope>
    <source>
        <strain evidence="3 4">P007</strain>
    </source>
</reference>
<protein>
    <recommendedName>
        <fullName evidence="2">DUF3108 domain-containing protein</fullName>
    </recommendedName>
</protein>
<dbReference type="InterPro" id="IPR049279">
    <property type="entry name" value="DUF3108-like"/>
</dbReference>
<dbReference type="Pfam" id="PF21347">
    <property type="entry name" value="DUF3108_like"/>
    <property type="match status" value="1"/>
</dbReference>
<evidence type="ECO:0000259" key="2">
    <source>
        <dbReference type="Pfam" id="PF21347"/>
    </source>
</evidence>
<evidence type="ECO:0000313" key="4">
    <source>
        <dbReference type="Proteomes" id="UP001250662"/>
    </source>
</evidence>
<gene>
    <name evidence="3" type="ORF">RM520_12735</name>
</gene>
<organism evidence="3 4">
    <name type="scientific">Croceitalea vernalis</name>
    <dbReference type="NCBI Taxonomy" id="3075599"/>
    <lineage>
        <taxon>Bacteria</taxon>
        <taxon>Pseudomonadati</taxon>
        <taxon>Bacteroidota</taxon>
        <taxon>Flavobacteriia</taxon>
        <taxon>Flavobacteriales</taxon>
        <taxon>Flavobacteriaceae</taxon>
        <taxon>Croceitalea</taxon>
    </lineage>
</organism>
<dbReference type="RefSeq" id="WP_311388247.1">
    <property type="nucleotide sequence ID" value="NZ_JAVRHU010000003.1"/>
</dbReference>
<evidence type="ECO:0000313" key="3">
    <source>
        <dbReference type="EMBL" id="MDT0622491.1"/>
    </source>
</evidence>
<feature type="domain" description="DUF3108" evidence="2">
    <location>
        <begin position="32"/>
        <end position="227"/>
    </location>
</feature>
<name>A0ABU3BJZ0_9FLAO</name>
<proteinExistence type="predicted"/>
<comment type="caution">
    <text evidence="3">The sequence shown here is derived from an EMBL/GenBank/DDBJ whole genome shotgun (WGS) entry which is preliminary data.</text>
</comment>